<evidence type="ECO:0008006" key="3">
    <source>
        <dbReference type="Google" id="ProtNLM"/>
    </source>
</evidence>
<protein>
    <recommendedName>
        <fullName evidence="3">DUF2130 domain-containing protein</fullName>
    </recommendedName>
</protein>
<sequence>MAFTACAGLRWLACGAPAWLRMVPAMLPTRRNTKYTIPALHEIICPHCTKAFKIDEAVYVGILKQVRHGEFEQALHERLKLAEREKQGAIALAKTEVTNALQKAAAAKDTGFRR</sequence>
<evidence type="ECO:0000313" key="2">
    <source>
        <dbReference type="Proteomes" id="UP001501788"/>
    </source>
</evidence>
<evidence type="ECO:0000313" key="1">
    <source>
        <dbReference type="EMBL" id="GAA4419800.1"/>
    </source>
</evidence>
<keyword evidence="2" id="KW-1185">Reference proteome</keyword>
<dbReference type="Proteomes" id="UP001501788">
    <property type="component" value="Unassembled WGS sequence"/>
</dbReference>
<comment type="caution">
    <text evidence="1">The sequence shown here is derived from an EMBL/GenBank/DDBJ whole genome shotgun (WGS) entry which is preliminary data.</text>
</comment>
<organism evidence="1 2">
    <name type="scientific">Acidovorax lacteus</name>
    <dbReference type="NCBI Taxonomy" id="1924988"/>
    <lineage>
        <taxon>Bacteria</taxon>
        <taxon>Pseudomonadati</taxon>
        <taxon>Pseudomonadota</taxon>
        <taxon>Betaproteobacteria</taxon>
        <taxon>Burkholderiales</taxon>
        <taxon>Comamonadaceae</taxon>
        <taxon>Acidovorax</taxon>
    </lineage>
</organism>
<dbReference type="RefSeq" id="WP_345061120.1">
    <property type="nucleotide sequence ID" value="NZ_BAABEX010000005.1"/>
</dbReference>
<reference evidence="2" key="1">
    <citation type="journal article" date="2019" name="Int. J. Syst. Evol. Microbiol.">
        <title>The Global Catalogue of Microorganisms (GCM) 10K type strain sequencing project: providing services to taxonomists for standard genome sequencing and annotation.</title>
        <authorList>
            <consortium name="The Broad Institute Genomics Platform"/>
            <consortium name="The Broad Institute Genome Sequencing Center for Infectious Disease"/>
            <person name="Wu L."/>
            <person name="Ma J."/>
        </authorList>
    </citation>
    <scope>NUCLEOTIDE SEQUENCE [LARGE SCALE GENOMIC DNA]</scope>
    <source>
        <strain evidence="2">JCM 31890</strain>
    </source>
</reference>
<proteinExistence type="predicted"/>
<dbReference type="EMBL" id="BAABEX010000005">
    <property type="protein sequence ID" value="GAA4419800.1"/>
    <property type="molecule type" value="Genomic_DNA"/>
</dbReference>
<accession>A0ABP8L0M7</accession>
<gene>
    <name evidence="1" type="ORF">GCM10023090_06600</name>
</gene>
<name>A0ABP8L0M7_9BURK</name>